<dbReference type="InterPro" id="IPR036397">
    <property type="entry name" value="RNaseH_sf"/>
</dbReference>
<dbReference type="AlphaFoldDB" id="R7WCZ3"/>
<sequence>MTKFAHKLHFFSICKHKHIIIGFQKKKKKSKNAYKQKKRKHNRQPEIGFSPIEIDWPKSAREYLPDLEISLPIHPSQVVRQAPGHARTWIPAPLGSCKINVEAAIWTNIQTGAIGVVCHNDVGSYVGSSTLVFHGPTDPTTLEPLAYRESLVLAKDLMLQRIRVASDSKMVVSDINTNTLGVIAPTVKEINETERIFKSALSFMKAAS</sequence>
<dbReference type="PANTHER" id="PTHR47074">
    <property type="entry name" value="BNAC02G40300D PROTEIN"/>
    <property type="match status" value="1"/>
</dbReference>
<evidence type="ECO:0000259" key="1">
    <source>
        <dbReference type="Pfam" id="PF13456"/>
    </source>
</evidence>
<dbReference type="Gene3D" id="3.30.420.10">
    <property type="entry name" value="Ribonuclease H-like superfamily/Ribonuclease H"/>
    <property type="match status" value="1"/>
</dbReference>
<dbReference type="GO" id="GO:0004523">
    <property type="term" value="F:RNA-DNA hybrid ribonuclease activity"/>
    <property type="evidence" value="ECO:0007669"/>
    <property type="project" value="InterPro"/>
</dbReference>
<reference evidence="2" key="1">
    <citation type="submission" date="2015-06" db="UniProtKB">
        <authorList>
            <consortium name="EnsemblPlants"/>
        </authorList>
    </citation>
    <scope>IDENTIFICATION</scope>
</reference>
<dbReference type="EnsemblPlants" id="EMT16489">
    <property type="protein sequence ID" value="EMT16489"/>
    <property type="gene ID" value="F775_23470"/>
</dbReference>
<proteinExistence type="predicted"/>
<dbReference type="InterPro" id="IPR052929">
    <property type="entry name" value="RNase_H-like_EbsB-rel"/>
</dbReference>
<protein>
    <recommendedName>
        <fullName evidence="1">RNase H type-1 domain-containing protein</fullName>
    </recommendedName>
</protein>
<accession>R7WCZ3</accession>
<name>R7WCZ3_AEGTA</name>
<dbReference type="PANTHER" id="PTHR47074:SF73">
    <property type="entry name" value="OS04G0448401 PROTEIN"/>
    <property type="match status" value="1"/>
</dbReference>
<dbReference type="Pfam" id="PF13456">
    <property type="entry name" value="RVT_3"/>
    <property type="match status" value="1"/>
</dbReference>
<evidence type="ECO:0000313" key="2">
    <source>
        <dbReference type="EnsemblPlants" id="EMT16489"/>
    </source>
</evidence>
<dbReference type="GO" id="GO:0003676">
    <property type="term" value="F:nucleic acid binding"/>
    <property type="evidence" value="ECO:0007669"/>
    <property type="project" value="InterPro"/>
</dbReference>
<dbReference type="InterPro" id="IPR002156">
    <property type="entry name" value="RNaseH_domain"/>
</dbReference>
<feature type="domain" description="RNase H type-1" evidence="1">
    <location>
        <begin position="101"/>
        <end position="192"/>
    </location>
</feature>
<organism evidence="2">
    <name type="scientific">Aegilops tauschii</name>
    <name type="common">Tausch's goatgrass</name>
    <name type="synonym">Aegilops squarrosa</name>
    <dbReference type="NCBI Taxonomy" id="37682"/>
    <lineage>
        <taxon>Eukaryota</taxon>
        <taxon>Viridiplantae</taxon>
        <taxon>Streptophyta</taxon>
        <taxon>Embryophyta</taxon>
        <taxon>Tracheophyta</taxon>
        <taxon>Spermatophyta</taxon>
        <taxon>Magnoliopsida</taxon>
        <taxon>Liliopsida</taxon>
        <taxon>Poales</taxon>
        <taxon>Poaceae</taxon>
        <taxon>BOP clade</taxon>
        <taxon>Pooideae</taxon>
        <taxon>Triticodae</taxon>
        <taxon>Triticeae</taxon>
        <taxon>Triticinae</taxon>
        <taxon>Aegilops</taxon>
    </lineage>
</organism>